<comment type="caution">
    <text evidence="2">The sequence shown here is derived from an EMBL/GenBank/DDBJ whole genome shotgun (WGS) entry which is preliminary data.</text>
</comment>
<feature type="compositionally biased region" description="Polar residues" evidence="1">
    <location>
        <begin position="52"/>
        <end position="66"/>
    </location>
</feature>
<name>A0A1E3KAQ8_9TREE</name>
<evidence type="ECO:0000256" key="1">
    <source>
        <dbReference type="SAM" id="MobiDB-lite"/>
    </source>
</evidence>
<gene>
    <name evidence="2" type="ORF">I350_01838</name>
</gene>
<feature type="compositionally biased region" description="Polar residues" evidence="1">
    <location>
        <begin position="1"/>
        <end position="11"/>
    </location>
</feature>
<sequence>MPGSETQSNASIREEIFNEDPDIFTQSERDGITRAFGNGPAEGCATPEADDGTQNGGTEASQNGGSLLTNRTYNILLPFPLPPLSTSTTFPSPVKPSSLRSKYSARKSRSASSWTTTQPSQPSNKSHFWKAVVDHGPGGGWRRGRGSRI</sequence>
<dbReference type="EMBL" id="MEKH01000003">
    <property type="protein sequence ID" value="ODO09627.1"/>
    <property type="molecule type" value="Genomic_DNA"/>
</dbReference>
<evidence type="ECO:0000313" key="2">
    <source>
        <dbReference type="EMBL" id="ODO09627.1"/>
    </source>
</evidence>
<dbReference type="Proteomes" id="UP000095149">
    <property type="component" value="Unassembled WGS sequence"/>
</dbReference>
<feature type="region of interest" description="Disordered" evidence="1">
    <location>
        <begin position="80"/>
        <end position="149"/>
    </location>
</feature>
<feature type="compositionally biased region" description="Low complexity" evidence="1">
    <location>
        <begin position="84"/>
        <end position="102"/>
    </location>
</feature>
<organism evidence="2 3">
    <name type="scientific">Cryptococcus amylolentus CBS 6273</name>
    <dbReference type="NCBI Taxonomy" id="1296118"/>
    <lineage>
        <taxon>Eukaryota</taxon>
        <taxon>Fungi</taxon>
        <taxon>Dikarya</taxon>
        <taxon>Basidiomycota</taxon>
        <taxon>Agaricomycotina</taxon>
        <taxon>Tremellomycetes</taxon>
        <taxon>Tremellales</taxon>
        <taxon>Cryptococcaceae</taxon>
        <taxon>Cryptococcus</taxon>
    </lineage>
</organism>
<evidence type="ECO:0000313" key="3">
    <source>
        <dbReference type="Proteomes" id="UP000095149"/>
    </source>
</evidence>
<protein>
    <submittedName>
        <fullName evidence="2">Uncharacterized protein</fullName>
    </submittedName>
</protein>
<feature type="compositionally biased region" description="Low complexity" evidence="1">
    <location>
        <begin position="110"/>
        <end position="123"/>
    </location>
</feature>
<proteinExistence type="predicted"/>
<reference evidence="2 3" key="1">
    <citation type="submission" date="2016-06" db="EMBL/GenBank/DDBJ databases">
        <title>Evolution of pathogenesis and genome organization in the Tremellales.</title>
        <authorList>
            <person name="Cuomo C."/>
            <person name="Litvintseva A."/>
            <person name="Heitman J."/>
            <person name="Chen Y."/>
            <person name="Sun S."/>
            <person name="Springer D."/>
            <person name="Dromer F."/>
            <person name="Young S."/>
            <person name="Zeng Q."/>
            <person name="Chapman S."/>
            <person name="Gujja S."/>
            <person name="Saif S."/>
            <person name="Birren B."/>
        </authorList>
    </citation>
    <scope>NUCLEOTIDE SEQUENCE [LARGE SCALE GENOMIC DNA]</scope>
    <source>
        <strain evidence="2 3">CBS 6273</strain>
    </source>
</reference>
<feature type="region of interest" description="Disordered" evidence="1">
    <location>
        <begin position="1"/>
        <end position="66"/>
    </location>
</feature>
<dbReference type="AlphaFoldDB" id="A0A1E3KAQ8"/>
<accession>A0A1E3KAQ8</accession>